<dbReference type="InterPro" id="IPR052948">
    <property type="entry name" value="Low_temp-induced_all0457"/>
</dbReference>
<dbReference type="EMBL" id="SJPR01000001">
    <property type="protein sequence ID" value="TWU00606.1"/>
    <property type="molecule type" value="Genomic_DNA"/>
</dbReference>
<dbReference type="OrthoDB" id="283502at2"/>
<reference evidence="2 3" key="1">
    <citation type="submission" date="2019-02" db="EMBL/GenBank/DDBJ databases">
        <title>Deep-cultivation of Planctomycetes and their phenomic and genomic characterization uncovers novel biology.</title>
        <authorList>
            <person name="Wiegand S."/>
            <person name="Jogler M."/>
            <person name="Boedeker C."/>
            <person name="Pinto D."/>
            <person name="Vollmers J."/>
            <person name="Rivas-Marin E."/>
            <person name="Kohn T."/>
            <person name="Peeters S.H."/>
            <person name="Heuer A."/>
            <person name="Rast P."/>
            <person name="Oberbeckmann S."/>
            <person name="Bunk B."/>
            <person name="Jeske O."/>
            <person name="Meyerdierks A."/>
            <person name="Storesund J.E."/>
            <person name="Kallscheuer N."/>
            <person name="Luecker S."/>
            <person name="Lage O.M."/>
            <person name="Pohl T."/>
            <person name="Merkel B.J."/>
            <person name="Hornburger P."/>
            <person name="Mueller R.-W."/>
            <person name="Bruemmer F."/>
            <person name="Labrenz M."/>
            <person name="Spormann A.M."/>
            <person name="Op Den Camp H."/>
            <person name="Overmann J."/>
            <person name="Amann R."/>
            <person name="Jetten M.S.M."/>
            <person name="Mascher T."/>
            <person name="Medema M.H."/>
            <person name="Devos D.P."/>
            <person name="Kaster A.-K."/>
            <person name="Ovreas L."/>
            <person name="Rohde M."/>
            <person name="Galperin M.Y."/>
            <person name="Jogler C."/>
        </authorList>
    </citation>
    <scope>NUCLEOTIDE SEQUENCE [LARGE SCALE GENOMIC DNA]</scope>
    <source>
        <strain evidence="2 3">Pla108</strain>
    </source>
</reference>
<evidence type="ECO:0000256" key="1">
    <source>
        <dbReference type="SAM" id="Phobius"/>
    </source>
</evidence>
<dbReference type="Proteomes" id="UP000317421">
    <property type="component" value="Unassembled WGS sequence"/>
</dbReference>
<dbReference type="AlphaFoldDB" id="A0A5C6ANC1"/>
<keyword evidence="1" id="KW-0812">Transmembrane</keyword>
<evidence type="ECO:0008006" key="4">
    <source>
        <dbReference type="Google" id="ProtNLM"/>
    </source>
</evidence>
<keyword evidence="1" id="KW-1133">Transmembrane helix</keyword>
<proteinExistence type="predicted"/>
<organism evidence="2 3">
    <name type="scientific">Botrimarina colliarenosi</name>
    <dbReference type="NCBI Taxonomy" id="2528001"/>
    <lineage>
        <taxon>Bacteria</taxon>
        <taxon>Pseudomonadati</taxon>
        <taxon>Planctomycetota</taxon>
        <taxon>Planctomycetia</taxon>
        <taxon>Pirellulales</taxon>
        <taxon>Lacipirellulaceae</taxon>
        <taxon>Botrimarina</taxon>
    </lineage>
</organism>
<keyword evidence="1" id="KW-0472">Membrane</keyword>
<dbReference type="RefSeq" id="WP_146444258.1">
    <property type="nucleotide sequence ID" value="NZ_SJPR01000001.1"/>
</dbReference>
<dbReference type="PANTHER" id="PTHR36109">
    <property type="entry name" value="MEMBRANE PROTEIN-RELATED"/>
    <property type="match status" value="1"/>
</dbReference>
<protein>
    <recommendedName>
        <fullName evidence="4">Heat induced stress protein YflT</fullName>
    </recommendedName>
</protein>
<evidence type="ECO:0000313" key="3">
    <source>
        <dbReference type="Proteomes" id="UP000317421"/>
    </source>
</evidence>
<sequence length="176" mass="17522">MSTTHDKAVFCITDDRSKALSILSDLRASGFTASEISVVMAHEDSDGEIAIEGHTKAPEGAATGAGSGMVLGGALGWMAGIGALAIPGLGPFIAAGPIMAALGGAAIGGAAGTLTGGLIGLGFSEYEAKQYESYLKDGNALISVSVCDGDEVSKAKKIFSDADAKHISTQGAKSDD</sequence>
<gene>
    <name evidence="2" type="ORF">Pla108_15580</name>
</gene>
<feature type="transmembrane region" description="Helical" evidence="1">
    <location>
        <begin position="74"/>
        <end position="94"/>
    </location>
</feature>
<evidence type="ECO:0000313" key="2">
    <source>
        <dbReference type="EMBL" id="TWU00606.1"/>
    </source>
</evidence>
<name>A0A5C6ANC1_9BACT</name>
<feature type="transmembrane region" description="Helical" evidence="1">
    <location>
        <begin position="100"/>
        <end position="123"/>
    </location>
</feature>
<dbReference type="PANTHER" id="PTHR36109:SF2">
    <property type="entry name" value="MEMBRANE PROTEIN"/>
    <property type="match status" value="1"/>
</dbReference>
<keyword evidence="3" id="KW-1185">Reference proteome</keyword>
<accession>A0A5C6ANC1</accession>
<comment type="caution">
    <text evidence="2">The sequence shown here is derived from an EMBL/GenBank/DDBJ whole genome shotgun (WGS) entry which is preliminary data.</text>
</comment>